<dbReference type="STRING" id="104421.E2A6L5"/>
<keyword evidence="7" id="KW-0539">Nucleus</keyword>
<dbReference type="FunCoup" id="E2A6L5">
    <property type="interactions" value="95"/>
</dbReference>
<dbReference type="InterPro" id="IPR043145">
    <property type="entry name" value="Znf_ZZ_sf"/>
</dbReference>
<dbReference type="InterPro" id="IPR009060">
    <property type="entry name" value="UBA-like_sf"/>
</dbReference>
<keyword evidence="4" id="KW-0479">Metal-binding</keyword>
<dbReference type="GO" id="GO:0044753">
    <property type="term" value="C:amphisome"/>
    <property type="evidence" value="ECO:0007669"/>
    <property type="project" value="TreeGrafter"/>
</dbReference>
<dbReference type="Pfam" id="PF00564">
    <property type="entry name" value="PB1"/>
    <property type="match status" value="1"/>
</dbReference>
<dbReference type="AlphaFoldDB" id="E2A6L5"/>
<evidence type="ECO:0000259" key="10">
    <source>
        <dbReference type="PROSITE" id="PS50135"/>
    </source>
</evidence>
<dbReference type="PANTHER" id="PTHR15090:SF0">
    <property type="entry name" value="SEQUESTOSOME-1"/>
    <property type="match status" value="1"/>
</dbReference>
<evidence type="ECO:0000256" key="2">
    <source>
        <dbReference type="ARBA" id="ARBA00004496"/>
    </source>
</evidence>
<dbReference type="Pfam" id="PF00569">
    <property type="entry name" value="ZZ"/>
    <property type="match status" value="1"/>
</dbReference>
<dbReference type="CDD" id="cd14320">
    <property type="entry name" value="UBA_SQSTM"/>
    <property type="match status" value="1"/>
</dbReference>
<dbReference type="GO" id="GO:0016235">
    <property type="term" value="C:aggresome"/>
    <property type="evidence" value="ECO:0007669"/>
    <property type="project" value="TreeGrafter"/>
</dbReference>
<feature type="compositionally biased region" description="Polar residues" evidence="9">
    <location>
        <begin position="343"/>
        <end position="364"/>
    </location>
</feature>
<dbReference type="InterPro" id="IPR033741">
    <property type="entry name" value="SQSTM_UBA"/>
</dbReference>
<dbReference type="EMBL" id="GL437134">
    <property type="protein sequence ID" value="EFN70930.1"/>
    <property type="molecule type" value="Genomic_DNA"/>
</dbReference>
<dbReference type="PROSITE" id="PS01357">
    <property type="entry name" value="ZF_ZZ_1"/>
    <property type="match status" value="1"/>
</dbReference>
<dbReference type="Proteomes" id="UP000000311">
    <property type="component" value="Unassembled WGS sequence"/>
</dbReference>
<name>E2A6L5_CAMFO</name>
<dbReference type="Gene3D" id="3.10.20.90">
    <property type="entry name" value="Phosphatidylinositol 3-kinase Catalytic Subunit, Chain A, domain 1"/>
    <property type="match status" value="1"/>
</dbReference>
<dbReference type="GO" id="GO:0008270">
    <property type="term" value="F:zinc ion binding"/>
    <property type="evidence" value="ECO:0007669"/>
    <property type="project" value="UniProtKB-KW"/>
</dbReference>
<protein>
    <submittedName>
        <fullName evidence="11">Sequestosome-1</fullName>
    </submittedName>
</protein>
<feature type="compositionally biased region" description="Polar residues" evidence="9">
    <location>
        <begin position="315"/>
        <end position="328"/>
    </location>
</feature>
<dbReference type="Pfam" id="PF16577">
    <property type="entry name" value="UBA_5"/>
    <property type="match status" value="1"/>
</dbReference>
<dbReference type="InterPro" id="IPR000433">
    <property type="entry name" value="Znf_ZZ"/>
</dbReference>
<dbReference type="GO" id="GO:0035973">
    <property type="term" value="P:aggrephagy"/>
    <property type="evidence" value="ECO:0007669"/>
    <property type="project" value="TreeGrafter"/>
</dbReference>
<reference evidence="11 12" key="1">
    <citation type="journal article" date="2010" name="Science">
        <title>Genomic comparison of the ants Camponotus floridanus and Harpegnathos saltator.</title>
        <authorList>
            <person name="Bonasio R."/>
            <person name="Zhang G."/>
            <person name="Ye C."/>
            <person name="Mutti N.S."/>
            <person name="Fang X."/>
            <person name="Qin N."/>
            <person name="Donahue G."/>
            <person name="Yang P."/>
            <person name="Li Q."/>
            <person name="Li C."/>
            <person name="Zhang P."/>
            <person name="Huang Z."/>
            <person name="Berger S.L."/>
            <person name="Reinberg D."/>
            <person name="Wang J."/>
            <person name="Liebig J."/>
        </authorList>
    </citation>
    <scope>NUCLEOTIDE SEQUENCE [LARGE SCALE GENOMIC DNA]</scope>
    <source>
        <strain evidence="12">C129</strain>
    </source>
</reference>
<comment type="subcellular location">
    <subcellularLocation>
        <location evidence="2">Cytoplasm</location>
    </subcellularLocation>
    <subcellularLocation>
        <location evidence="1">Nucleus</location>
    </subcellularLocation>
</comment>
<feature type="compositionally biased region" description="Basic and acidic residues" evidence="9">
    <location>
        <begin position="237"/>
        <end position="253"/>
    </location>
</feature>
<dbReference type="PANTHER" id="PTHR15090">
    <property type="entry name" value="SEQUESTOSOME 1-RELATED"/>
    <property type="match status" value="1"/>
</dbReference>
<evidence type="ECO:0000256" key="3">
    <source>
        <dbReference type="ARBA" id="ARBA00022490"/>
    </source>
</evidence>
<accession>E2A6L5</accession>
<dbReference type="Gene3D" id="3.30.60.90">
    <property type="match status" value="1"/>
</dbReference>
<dbReference type="SUPFAM" id="SSF54277">
    <property type="entry name" value="CAD &amp; PB1 domains"/>
    <property type="match status" value="1"/>
</dbReference>
<dbReference type="SUPFAM" id="SSF57850">
    <property type="entry name" value="RING/U-box"/>
    <property type="match status" value="1"/>
</dbReference>
<dbReference type="GO" id="GO:0005080">
    <property type="term" value="F:protein kinase C binding"/>
    <property type="evidence" value="ECO:0007669"/>
    <property type="project" value="TreeGrafter"/>
</dbReference>
<evidence type="ECO:0000256" key="1">
    <source>
        <dbReference type="ARBA" id="ARBA00004123"/>
    </source>
</evidence>
<feature type="compositionally biased region" description="Low complexity" evidence="9">
    <location>
        <begin position="365"/>
        <end position="375"/>
    </location>
</feature>
<feature type="region of interest" description="Disordered" evidence="9">
    <location>
        <begin position="237"/>
        <end position="268"/>
    </location>
</feature>
<feature type="domain" description="ZZ-type" evidence="10">
    <location>
        <begin position="114"/>
        <end position="164"/>
    </location>
</feature>
<dbReference type="CDD" id="cd02340">
    <property type="entry name" value="ZZ_NBR1_like"/>
    <property type="match status" value="1"/>
</dbReference>
<dbReference type="GO" id="GO:0007032">
    <property type="term" value="P:endosome organization"/>
    <property type="evidence" value="ECO:0007669"/>
    <property type="project" value="TreeGrafter"/>
</dbReference>
<dbReference type="PROSITE" id="PS50135">
    <property type="entry name" value="ZF_ZZ_2"/>
    <property type="match status" value="1"/>
</dbReference>
<keyword evidence="6" id="KW-0862">Zinc</keyword>
<dbReference type="GO" id="GO:0070530">
    <property type="term" value="F:K63-linked polyubiquitin modification-dependent protein binding"/>
    <property type="evidence" value="ECO:0007669"/>
    <property type="project" value="TreeGrafter"/>
</dbReference>
<dbReference type="InParanoid" id="E2A6L5"/>
<proteinExistence type="predicted"/>
<evidence type="ECO:0000256" key="4">
    <source>
        <dbReference type="ARBA" id="ARBA00022723"/>
    </source>
</evidence>
<sequence>MATFSYKAYLMEEGKRFPPLETRRFGIDADVAMNFVYLREKLQSIFQNLRGKNFTVTWKDEEDEYITISTNEELEIALHEMAKSNYSKNYFKLYIKIHRNEEQPDLINIEKTIHPGVICDVCEKPIHGFRFKCMQCADYDLCSECMMIGNHHDHYLVRMTEPIDWSSREGRRLFHHMRKFVKKTQHNKDDERKWAHRNGKRSGCPFSATSGKVGHFDPCVVNSLADFVIDMCAAPSDENHEQKRSKEQHRDPSAEAATEATEDSQEATRHSFSQLLKIVEDNLSNISQFLDPLGINVTVMTDKDSAKNKPAEAKVNTQTPENSQSTSEDSAKKFPGEGKKLNSETPNTTSEQATLSNDATPTQKEPTAACATEQAAEAEEWTIVQNENANISRTASTSSTSSSSTETTPKQITPSAPAATVEEPEKTETKQHIYPSLPKEVKNEFYHPNLKIQQAVTAMMAMGFTNEGGWLTHLLVSKDGDIGKALDVLHPERNN</sequence>
<feature type="compositionally biased region" description="Basic and acidic residues" evidence="9">
    <location>
        <begin position="329"/>
        <end position="342"/>
    </location>
</feature>
<feature type="compositionally biased region" description="Low complexity" evidence="9">
    <location>
        <begin position="392"/>
        <end position="408"/>
    </location>
</feature>
<dbReference type="GO" id="GO:0005634">
    <property type="term" value="C:nucleus"/>
    <property type="evidence" value="ECO:0007669"/>
    <property type="project" value="UniProtKB-SubCell"/>
</dbReference>
<organism evidence="12">
    <name type="scientific">Camponotus floridanus</name>
    <name type="common">Florida carpenter ant</name>
    <dbReference type="NCBI Taxonomy" id="104421"/>
    <lineage>
        <taxon>Eukaryota</taxon>
        <taxon>Metazoa</taxon>
        <taxon>Ecdysozoa</taxon>
        <taxon>Arthropoda</taxon>
        <taxon>Hexapoda</taxon>
        <taxon>Insecta</taxon>
        <taxon>Pterygota</taxon>
        <taxon>Neoptera</taxon>
        <taxon>Endopterygota</taxon>
        <taxon>Hymenoptera</taxon>
        <taxon>Apocrita</taxon>
        <taxon>Aculeata</taxon>
        <taxon>Formicoidea</taxon>
        <taxon>Formicidae</taxon>
        <taxon>Formicinae</taxon>
        <taxon>Camponotus</taxon>
    </lineage>
</organism>
<dbReference type="OMA" id="NCNGWLT"/>
<evidence type="ECO:0000256" key="8">
    <source>
        <dbReference type="PROSITE-ProRule" id="PRU00228"/>
    </source>
</evidence>
<dbReference type="InterPro" id="IPR000270">
    <property type="entry name" value="PB1_dom"/>
</dbReference>
<evidence type="ECO:0000256" key="6">
    <source>
        <dbReference type="ARBA" id="ARBA00022833"/>
    </source>
</evidence>
<dbReference type="FunFam" id="1.10.8.10:FF:000034">
    <property type="entry name" value="Sequestosome 1"/>
    <property type="match status" value="1"/>
</dbReference>
<evidence type="ECO:0000256" key="5">
    <source>
        <dbReference type="ARBA" id="ARBA00022771"/>
    </source>
</evidence>
<dbReference type="KEGG" id="cfo:105248991"/>
<gene>
    <name evidence="11" type="ORF">EAG_05422</name>
</gene>
<dbReference type="SUPFAM" id="SSF46934">
    <property type="entry name" value="UBA-like"/>
    <property type="match status" value="1"/>
</dbReference>
<dbReference type="OrthoDB" id="441278at2759"/>
<dbReference type="FunFam" id="3.10.20.90:FF:000320">
    <property type="entry name" value="Predicted protein"/>
    <property type="match status" value="1"/>
</dbReference>
<dbReference type="InterPro" id="IPR052260">
    <property type="entry name" value="Autophagy_Rcpt_SigReg"/>
</dbReference>
<feature type="region of interest" description="Disordered" evidence="9">
    <location>
        <begin position="306"/>
        <end position="430"/>
    </location>
</feature>
<keyword evidence="3" id="KW-0963">Cytoplasm</keyword>
<evidence type="ECO:0000313" key="12">
    <source>
        <dbReference type="Proteomes" id="UP000000311"/>
    </source>
</evidence>
<dbReference type="Gene3D" id="1.10.8.10">
    <property type="entry name" value="DNA helicase RuvA subunit, C-terminal domain"/>
    <property type="match status" value="1"/>
</dbReference>
<evidence type="ECO:0000256" key="7">
    <source>
        <dbReference type="ARBA" id="ARBA00023242"/>
    </source>
</evidence>
<dbReference type="GO" id="GO:0000423">
    <property type="term" value="P:mitophagy"/>
    <property type="evidence" value="ECO:0007669"/>
    <property type="project" value="TreeGrafter"/>
</dbReference>
<keyword evidence="12" id="KW-1185">Reference proteome</keyword>
<evidence type="ECO:0000256" key="9">
    <source>
        <dbReference type="SAM" id="MobiDB-lite"/>
    </source>
</evidence>
<keyword evidence="5 8" id="KW-0863">Zinc-finger</keyword>
<evidence type="ECO:0000313" key="11">
    <source>
        <dbReference type="EMBL" id="EFN70930.1"/>
    </source>
</evidence>
<dbReference type="SMART" id="SM00291">
    <property type="entry name" value="ZnF_ZZ"/>
    <property type="match status" value="1"/>
</dbReference>